<feature type="region of interest" description="Disordered" evidence="1">
    <location>
        <begin position="394"/>
        <end position="535"/>
    </location>
</feature>
<dbReference type="EMBL" id="KV453925">
    <property type="protein sequence ID" value="ODV75776.1"/>
    <property type="molecule type" value="Genomic_DNA"/>
</dbReference>
<feature type="compositionally biased region" description="Polar residues" evidence="1">
    <location>
        <begin position="526"/>
        <end position="535"/>
    </location>
</feature>
<sequence>MTDQQLEGCCADSEVDEESFHLELSQRKLDCAIRTRKTRQATEIYRTDGVDSGLFDRFEELLHKPLPPNDAADSDVLSDLGVSPHNVPSDAPVPSRSASSDNGEMHYGRGSRRRNISFYQQHIYTIDCVSYTLGIDTASATDLVKKNPALIEMFHEGTLPQFLKTGSARKKKTRKNGSSNGNKDTGTYIKDMDIQDVDIQQLRAQEEEEESYSEGSEPSTDSSSSEDDEEDDNGASNDTLQQRRDSSTMDSADKEEDSSINVTFRGKTYTSIDELARVSKLPKSYFSSLGVFKTSSKRVVKKRTHLEDKRVGVARRKKIKHSAQDKTVHGFDSIFTNDSQGEDGFKELASVGEVLSDDEDIRNVHPMPALEMFDNGDEETTFYPSGVTSVGFIDNDDDLETMEDRGFGGDRMLASAPRKPHVSNAKNQTRKANRSASPKIFKRKHNGSVSVKTPTQRKSSPDSQKRSSDINEISKTKRTRGTSIGTMFPKSVPTRKPVVRVPLRNITESHNAAEGSKDSRRDHNSSKYYSLRPTSNSMLGRHGHMSTVVFETLADDYSVLPRKLPQRNVINIDEYNDQVDAAHIHEQTTYMSHFMNSQAYNILFKGCCNFEVKSFQAIFGKKTLKFSKLSSNVNNDLRELFDTLIDSSIITSIPKLTLIKNIQDIMVFCCDLDVTQAKSLRLMVDNFYGNLESQIRASRTIRDYELYCLASCYIFYMCVNRIFETNYLSIFDLNQKSREVFSLFFEFSSYISPGTLRRKFNEDGLFSEAVSFLFSGKNDMTWDVYANSGLKDLGLLRDLCIRFPPQKAFWRIISKSVRKSVEIGDFNGAAISLMSINEFTRLGWKIDEGILLTMYDSIKEMKFKNFPMEHSPPVILSNNGLNRDSVINLYLNLLIEFSKVSGIKPRMLERVLPVSKITSSDVVILCNRLNIILVLSFASSKNLDSRFFDLLQHHQFSTLAIQRCFQALNMLIEINNTNKFVTSMGPLTKFIESHITEKEFLICWSDFVSGLQLEKLLPKTQLSFIRVLTHFCTRREVFAPSQVILEKYISNVQDRSILVTLMNDLRSMDPSSSLKLWLTLSAKTTSAGLTNWSKLIRSYRFEDEPRIFAYIIKHSGVTAYRDDRETILISLVKNLLVSTHSPSMNAFIREVSKVDPLLLSCQNTLIQTNRLQIVLNFVHNLINNEKAGSRMRFLSFLINRLKFEFDNNGGDPQSSYGIFVRRVVEYLNIYASDYVGTSQAMETLCAIFDISKRKALLSNGEQVFRVDGEIYESVKFLQEMLISCLDKGKDFSEYLIPMIIQQPSKVAVSMNISDSKLFSLCCLISLSIESLAKFPSCWVYLHEQTRALLSLLEADRNLQAVDFFCLMKTVRLLPFMLSYRRVSFQKLERSTLVNVYELLILTFRLLDGSNDVDCFTSLTYLFTDSRVLDEPISPPYEPNYLFKPPFNIKNIIAHADSNIQAKFINGEAMNSHRCSLFDLFNEFNILLEAHASGTSHSHSIYYC</sequence>
<evidence type="ECO:0000313" key="2">
    <source>
        <dbReference type="EMBL" id="ODV75776.1"/>
    </source>
</evidence>
<dbReference type="GO" id="GO:0006281">
    <property type="term" value="P:DNA repair"/>
    <property type="evidence" value="ECO:0007669"/>
    <property type="project" value="InterPro"/>
</dbReference>
<dbReference type="GeneID" id="30988321"/>
<dbReference type="OrthoDB" id="3981040at2759"/>
<dbReference type="RefSeq" id="XP_020072815.1">
    <property type="nucleotide sequence ID" value="XM_020213925.1"/>
</dbReference>
<organism evidence="2 3">
    <name type="scientific">Cyberlindnera jadinii (strain ATCC 18201 / CBS 1600 / BCRC 20928 / JCM 3617 / NBRC 0987 / NRRL Y-1542)</name>
    <name type="common">Torula yeast</name>
    <name type="synonym">Candida utilis</name>
    <dbReference type="NCBI Taxonomy" id="983966"/>
    <lineage>
        <taxon>Eukaryota</taxon>
        <taxon>Fungi</taxon>
        <taxon>Dikarya</taxon>
        <taxon>Ascomycota</taxon>
        <taxon>Saccharomycotina</taxon>
        <taxon>Saccharomycetes</taxon>
        <taxon>Phaffomycetales</taxon>
        <taxon>Phaffomycetaceae</taxon>
        <taxon>Cyberlindnera</taxon>
    </lineage>
</organism>
<proteinExistence type="predicted"/>
<feature type="compositionally biased region" description="Polar residues" evidence="1">
    <location>
        <begin position="176"/>
        <end position="185"/>
    </location>
</feature>
<name>A0A1E4S8E3_CYBJN</name>
<feature type="compositionally biased region" description="Low complexity" evidence="1">
    <location>
        <begin position="213"/>
        <end position="223"/>
    </location>
</feature>
<dbReference type="OMA" id="IHFYQIA"/>
<accession>A0A1E4S8E3</accession>
<feature type="region of interest" description="Disordered" evidence="1">
    <location>
        <begin position="66"/>
        <end position="109"/>
    </location>
</feature>
<evidence type="ECO:0000313" key="3">
    <source>
        <dbReference type="Proteomes" id="UP000094389"/>
    </source>
</evidence>
<reference evidence="2 3" key="1">
    <citation type="journal article" date="2016" name="Proc. Natl. Acad. Sci. U.S.A.">
        <title>Comparative genomics of biotechnologically important yeasts.</title>
        <authorList>
            <person name="Riley R."/>
            <person name="Haridas S."/>
            <person name="Wolfe K.H."/>
            <person name="Lopes M.R."/>
            <person name="Hittinger C.T."/>
            <person name="Goeker M."/>
            <person name="Salamov A.A."/>
            <person name="Wisecaver J.H."/>
            <person name="Long T.M."/>
            <person name="Calvey C.H."/>
            <person name="Aerts A.L."/>
            <person name="Barry K.W."/>
            <person name="Choi C."/>
            <person name="Clum A."/>
            <person name="Coughlan A.Y."/>
            <person name="Deshpande S."/>
            <person name="Douglass A.P."/>
            <person name="Hanson S.J."/>
            <person name="Klenk H.-P."/>
            <person name="LaButti K.M."/>
            <person name="Lapidus A."/>
            <person name="Lindquist E.A."/>
            <person name="Lipzen A.M."/>
            <person name="Meier-Kolthoff J.P."/>
            <person name="Ohm R.A."/>
            <person name="Otillar R.P."/>
            <person name="Pangilinan J.L."/>
            <person name="Peng Y."/>
            <person name="Rokas A."/>
            <person name="Rosa C.A."/>
            <person name="Scheuner C."/>
            <person name="Sibirny A.A."/>
            <person name="Slot J.C."/>
            <person name="Stielow J.B."/>
            <person name="Sun H."/>
            <person name="Kurtzman C.P."/>
            <person name="Blackwell M."/>
            <person name="Grigoriev I.V."/>
            <person name="Jeffries T.W."/>
        </authorList>
    </citation>
    <scope>NUCLEOTIDE SEQUENCE [LARGE SCALE GENOMIC DNA]</scope>
    <source>
        <strain evidence="3">ATCC 18201 / CBS 1600 / BCRC 20928 / JCM 3617 / NBRC 0987 / NRRL Y-1542</strain>
    </source>
</reference>
<feature type="compositionally biased region" description="Acidic residues" evidence="1">
    <location>
        <begin position="224"/>
        <end position="233"/>
    </location>
</feature>
<dbReference type="InterPro" id="IPR019021">
    <property type="entry name" value="Mms22"/>
</dbReference>
<protein>
    <submittedName>
        <fullName evidence="2">Uncharacterized protein</fullName>
    </submittedName>
</protein>
<feature type="compositionally biased region" description="Polar residues" evidence="1">
    <location>
        <begin position="447"/>
        <end position="458"/>
    </location>
</feature>
<dbReference type="GO" id="GO:0005634">
    <property type="term" value="C:nucleus"/>
    <property type="evidence" value="ECO:0007669"/>
    <property type="project" value="InterPro"/>
</dbReference>
<keyword evidence="3" id="KW-1185">Reference proteome</keyword>
<feature type="compositionally biased region" description="Basic and acidic residues" evidence="1">
    <location>
        <begin position="515"/>
        <end position="525"/>
    </location>
</feature>
<evidence type="ECO:0000256" key="1">
    <source>
        <dbReference type="SAM" id="MobiDB-lite"/>
    </source>
</evidence>
<gene>
    <name evidence="2" type="ORF">CYBJADRAFT_165188</name>
</gene>
<feature type="compositionally biased region" description="Basic and acidic residues" evidence="1">
    <location>
        <begin position="459"/>
        <end position="475"/>
    </location>
</feature>
<dbReference type="GO" id="GO:0031297">
    <property type="term" value="P:replication fork processing"/>
    <property type="evidence" value="ECO:0007669"/>
    <property type="project" value="InterPro"/>
</dbReference>
<feature type="region of interest" description="Disordered" evidence="1">
    <location>
        <begin position="162"/>
        <end position="259"/>
    </location>
</feature>
<dbReference type="Proteomes" id="UP000094389">
    <property type="component" value="Unassembled WGS sequence"/>
</dbReference>
<dbReference type="Pfam" id="PF09462">
    <property type="entry name" value="Mus7"/>
    <property type="match status" value="1"/>
</dbReference>